<name>A0A2W0CBT4_9BACL</name>
<evidence type="ECO:0000313" key="1">
    <source>
        <dbReference type="EMBL" id="PYY30200.1"/>
    </source>
</evidence>
<comment type="caution">
    <text evidence="1">The sequence shown here is derived from an EMBL/GenBank/DDBJ whole genome shotgun (WGS) entry which is preliminary data.</text>
</comment>
<feature type="non-terminal residue" evidence="1">
    <location>
        <position position="212"/>
    </location>
</feature>
<dbReference type="EMBL" id="PRLG01000011">
    <property type="protein sequence ID" value="PYY30200.1"/>
    <property type="molecule type" value="Genomic_DNA"/>
</dbReference>
<gene>
    <name evidence="1" type="ORF">PIL02S_01483</name>
</gene>
<proteinExistence type="predicted"/>
<evidence type="ECO:0000313" key="2">
    <source>
        <dbReference type="Proteomes" id="UP000247459"/>
    </source>
</evidence>
<accession>A0A2W0CBT4</accession>
<dbReference type="Proteomes" id="UP000247459">
    <property type="component" value="Unassembled WGS sequence"/>
</dbReference>
<sequence length="212" mass="22420">MKILNLNDQPIEPYDYLNAIPGGEVAEAQLPIYNGTVSGLPEGIDALIVASDLQGIVPVPRMETHTMTAYAAAESDKDVLLGVMLPAHVRLLLEVDWPEVDPDRVGVLLCGDLYARRGKRGASGNPVPVWLAFREAFGWVAGVDGNHDLTDEAGAHRLHSGEGIHYMDVPAVIGAGPPADGPAPHAAAQSQLLRIAGLGGIIGRPDKPNRLP</sequence>
<reference evidence="1 2" key="1">
    <citation type="submission" date="2018-01" db="EMBL/GenBank/DDBJ databases">
        <title>Genome sequence of the PGP bacterium Paenibacillus illinoisensis E3.</title>
        <authorList>
            <person name="Rolli E."/>
            <person name="Marasco R."/>
            <person name="Bessem C."/>
            <person name="Michoud G."/>
            <person name="Gaiarsa S."/>
            <person name="Borin S."/>
            <person name="Daffonchio D."/>
        </authorList>
    </citation>
    <scope>NUCLEOTIDE SEQUENCE [LARGE SCALE GENOMIC DNA]</scope>
    <source>
        <strain evidence="1 2">E3</strain>
    </source>
</reference>
<dbReference type="RefSeq" id="WP_220039403.1">
    <property type="nucleotide sequence ID" value="NZ_PRLG01000011.1"/>
</dbReference>
<dbReference type="AlphaFoldDB" id="A0A2W0CBT4"/>
<organism evidence="1 2">
    <name type="scientific">Paenibacillus illinoisensis</name>
    <dbReference type="NCBI Taxonomy" id="59845"/>
    <lineage>
        <taxon>Bacteria</taxon>
        <taxon>Bacillati</taxon>
        <taxon>Bacillota</taxon>
        <taxon>Bacilli</taxon>
        <taxon>Bacillales</taxon>
        <taxon>Paenibacillaceae</taxon>
        <taxon>Paenibacillus</taxon>
    </lineage>
</organism>
<protein>
    <submittedName>
        <fullName evidence="1">Uncharacterized protein</fullName>
    </submittedName>
</protein>